<keyword evidence="2 3" id="KW-0378">Hydrolase</keyword>
<evidence type="ECO:0000313" key="6">
    <source>
        <dbReference type="Proteomes" id="UP001652740"/>
    </source>
</evidence>
<evidence type="ECO:0000256" key="2">
    <source>
        <dbReference type="ARBA" id="ARBA00022801"/>
    </source>
</evidence>
<comment type="similarity">
    <text evidence="3">Belongs to the cyclic nucleotide phosphodiesterase family.</text>
</comment>
<dbReference type="PRINTS" id="PR00387">
    <property type="entry name" value="PDIESTERASE1"/>
</dbReference>
<feature type="region of interest" description="Disordered" evidence="4">
    <location>
        <begin position="812"/>
        <end position="839"/>
    </location>
</feature>
<dbReference type="RefSeq" id="XP_052752689.1">
    <property type="nucleotide sequence ID" value="XM_052896729.1"/>
</dbReference>
<evidence type="ECO:0000256" key="4">
    <source>
        <dbReference type="SAM" id="MobiDB-lite"/>
    </source>
</evidence>
<evidence type="ECO:0000256" key="3">
    <source>
        <dbReference type="RuleBase" id="RU363067"/>
    </source>
</evidence>
<organism evidence="6 7">
    <name type="scientific">Galleria mellonella</name>
    <name type="common">Greater wax moth</name>
    <dbReference type="NCBI Taxonomy" id="7137"/>
    <lineage>
        <taxon>Eukaryota</taxon>
        <taxon>Metazoa</taxon>
        <taxon>Ecdysozoa</taxon>
        <taxon>Arthropoda</taxon>
        <taxon>Hexapoda</taxon>
        <taxon>Insecta</taxon>
        <taxon>Pterygota</taxon>
        <taxon>Neoptera</taxon>
        <taxon>Endopterygota</taxon>
        <taxon>Lepidoptera</taxon>
        <taxon>Glossata</taxon>
        <taxon>Ditrysia</taxon>
        <taxon>Pyraloidea</taxon>
        <taxon>Pyralidae</taxon>
        <taxon>Galleriinae</taxon>
        <taxon>Galleria</taxon>
    </lineage>
</organism>
<dbReference type="Proteomes" id="UP001652740">
    <property type="component" value="Unplaced"/>
</dbReference>
<reference evidence="7" key="1">
    <citation type="submission" date="2025-08" db="UniProtKB">
        <authorList>
            <consortium name="RefSeq"/>
        </authorList>
    </citation>
    <scope>IDENTIFICATION</scope>
    <source>
        <tissue evidence="7">Whole larvae</tissue>
    </source>
</reference>
<dbReference type="CDD" id="cd00077">
    <property type="entry name" value="HDc"/>
    <property type="match status" value="1"/>
</dbReference>
<feature type="region of interest" description="Disordered" evidence="4">
    <location>
        <begin position="501"/>
        <end position="527"/>
    </location>
</feature>
<feature type="domain" description="PDEase" evidence="5">
    <location>
        <begin position="108"/>
        <end position="429"/>
    </location>
</feature>
<proteinExistence type="inferred from homology"/>
<name>A0ABM3MMT8_GALME</name>
<evidence type="ECO:0000259" key="5">
    <source>
        <dbReference type="PROSITE" id="PS51845"/>
    </source>
</evidence>
<keyword evidence="1 3" id="KW-0479">Metal-binding</keyword>
<evidence type="ECO:0000256" key="1">
    <source>
        <dbReference type="ARBA" id="ARBA00022723"/>
    </source>
</evidence>
<sequence>MQQCGFCSMLSGLLRRAMCVSSRRGSSESYYRELGDQDTLKIEDKSSDISDDSEEINQEVPVRRSIDRGSEIETMDNTNISTGRFLTMHKRRKKRLVTRSLSQETALLDDLQLGQVQCILNQSVLWKFNAFTLENVSGGRCLPVLCVHLFHIYGLISYFNLDAAKAWKLFSLIEEGYHSTNPYHNSIHAADVTQAMHCFLQQKQIRDYLEPLEIMASLLAAIAHDMDHPGVNQPFLIATSNHLAALYRNTSVLENHHWRSAISCLMESGLLDQMRHLQSKLENQISSLILATDITRQQEYLSQFKNYLDTNTLDMRKSEHRHLVLQIALKCADISNPCRPWEISRKWSLKVCEEFFRQGDYERKLNLPVTALCDRHTTSIPKIQTGFFKFVVTPLITEWHRFLQNDLSNQMLKNLLYNQNKWETLVAQEIAEETGTEISDADMVDDDLETCSGTNISDSSELLLPLRRSSLNPSKQVGLKEQLRRFSVPLNVFQDTKFRNKDKSRASSVAEPKNKSNTSPLGSEHSIHSQLSVHGHCDHNDGISEKVLSTEKLLPDSSIASITTPVQATRLNTVLKDGGSWKLIRQQTFPPLETTAHAYALAVRPLYMSNEESLYSSRHTKIEIGVKFETSIKEGTLINLFKRNDIDKTDHDDASENNNVDITECSRNLEKENQDPLNWDSSDGGHRELASIGSQLRDNLTAINLGALASDQLLRRRKSMPADTVAYIPKEKRMREVTATIPQFLRRTLSGKECWTRRRGSAPAHVEPSELRGLASMGATRQSVNGARRKTNPIAACQQWLTKTNFNAQEKTIQQIPRRSSLPVEVFPPVDGMKTSESK</sequence>
<dbReference type="InterPro" id="IPR036971">
    <property type="entry name" value="PDEase_catalytic_dom_sf"/>
</dbReference>
<dbReference type="InterPro" id="IPR023088">
    <property type="entry name" value="PDEase"/>
</dbReference>
<dbReference type="InterPro" id="IPR003607">
    <property type="entry name" value="HD/PDEase_dom"/>
</dbReference>
<dbReference type="SMART" id="SM00471">
    <property type="entry name" value="HDc"/>
    <property type="match status" value="1"/>
</dbReference>
<evidence type="ECO:0000313" key="7">
    <source>
        <dbReference type="RefSeq" id="XP_052752689.1"/>
    </source>
</evidence>
<dbReference type="GeneID" id="113520474"/>
<dbReference type="InterPro" id="IPR002073">
    <property type="entry name" value="PDEase_catalytic_dom"/>
</dbReference>
<dbReference type="PROSITE" id="PS00126">
    <property type="entry name" value="PDEASE_I_1"/>
    <property type="match status" value="1"/>
</dbReference>
<accession>A0ABM3MMT8</accession>
<dbReference type="PROSITE" id="PS51845">
    <property type="entry name" value="PDEASE_I_2"/>
    <property type="match status" value="1"/>
</dbReference>
<protein>
    <recommendedName>
        <fullName evidence="3">Phosphodiesterase</fullName>
        <ecNumber evidence="3">3.1.4.-</ecNumber>
    </recommendedName>
</protein>
<gene>
    <name evidence="7" type="primary">LOC113520474</name>
</gene>
<dbReference type="Pfam" id="PF00233">
    <property type="entry name" value="PDEase_I"/>
    <property type="match status" value="1"/>
</dbReference>
<comment type="cofactor">
    <cofactor evidence="3">
        <name>a divalent metal cation</name>
        <dbReference type="ChEBI" id="CHEBI:60240"/>
    </cofactor>
    <text evidence="3">Binds 2 divalent metal cations per subunit. Site 1 may preferentially bind zinc ions, while site 2 has a preference for magnesium and/or manganese ions.</text>
</comment>
<dbReference type="Gene3D" id="1.10.1300.10">
    <property type="entry name" value="3'5'-cyclic nucleotide phosphodiesterase, catalytic domain"/>
    <property type="match status" value="1"/>
</dbReference>
<keyword evidence="6" id="KW-1185">Reference proteome</keyword>
<dbReference type="PANTHER" id="PTHR11347">
    <property type="entry name" value="CYCLIC NUCLEOTIDE PHOSPHODIESTERASE"/>
    <property type="match status" value="1"/>
</dbReference>
<dbReference type="SUPFAM" id="SSF109604">
    <property type="entry name" value="HD-domain/PDEase-like"/>
    <property type="match status" value="1"/>
</dbReference>
<dbReference type="EC" id="3.1.4.-" evidence="3"/>
<dbReference type="InterPro" id="IPR023174">
    <property type="entry name" value="PDEase_CS"/>
</dbReference>